<accession>A0AAD7IRQ4</accession>
<protein>
    <submittedName>
        <fullName evidence="2">Uncharacterized protein</fullName>
    </submittedName>
</protein>
<organism evidence="2 3">
    <name type="scientific">Mycena metata</name>
    <dbReference type="NCBI Taxonomy" id="1033252"/>
    <lineage>
        <taxon>Eukaryota</taxon>
        <taxon>Fungi</taxon>
        <taxon>Dikarya</taxon>
        <taxon>Basidiomycota</taxon>
        <taxon>Agaricomycotina</taxon>
        <taxon>Agaricomycetes</taxon>
        <taxon>Agaricomycetidae</taxon>
        <taxon>Agaricales</taxon>
        <taxon>Marasmiineae</taxon>
        <taxon>Mycenaceae</taxon>
        <taxon>Mycena</taxon>
    </lineage>
</organism>
<sequence length="329" mass="35553">MSSTSNHPKLVRSREFWAKLRRRQAERAALDGIFTTGGFNAQSIVTFVPGSTTPTHSVMLSSGKVLPISSQPEASNIERSAHAARPQPRPKPRRPLTRSGKTWEQEDAEMLARLQASKAKREAKENVAARRKATKTPTTNYATDSSTAGVFPTPDEIDPARVSSPHPPDPAHVEKGGTSVGSHPQPSVLPEAAGITKSARPHPPLSQADALPEAVAVSAVTSRSSHAEEEEAEVGWRLTRIEEHDLAVVLFNRIGIANPVARQGFSKRRGCGGGVKARSAETFNTDRTASQWFGLLNPQGLSFCLSCGFLLSTTRFPPATIKARPWHRG</sequence>
<name>A0AAD7IRQ4_9AGAR</name>
<evidence type="ECO:0000313" key="3">
    <source>
        <dbReference type="Proteomes" id="UP001215598"/>
    </source>
</evidence>
<feature type="compositionally biased region" description="Basic and acidic residues" evidence="1">
    <location>
        <begin position="119"/>
        <end position="128"/>
    </location>
</feature>
<comment type="caution">
    <text evidence="2">The sequence shown here is derived from an EMBL/GenBank/DDBJ whole genome shotgun (WGS) entry which is preliminary data.</text>
</comment>
<dbReference type="AlphaFoldDB" id="A0AAD7IRQ4"/>
<proteinExistence type="predicted"/>
<keyword evidence="3" id="KW-1185">Reference proteome</keyword>
<gene>
    <name evidence="2" type="ORF">B0H16DRAFT_1461298</name>
</gene>
<evidence type="ECO:0000313" key="2">
    <source>
        <dbReference type="EMBL" id="KAJ7749126.1"/>
    </source>
</evidence>
<reference evidence="2" key="1">
    <citation type="submission" date="2023-03" db="EMBL/GenBank/DDBJ databases">
        <title>Massive genome expansion in bonnet fungi (Mycena s.s.) driven by repeated elements and novel gene families across ecological guilds.</title>
        <authorList>
            <consortium name="Lawrence Berkeley National Laboratory"/>
            <person name="Harder C.B."/>
            <person name="Miyauchi S."/>
            <person name="Viragh M."/>
            <person name="Kuo A."/>
            <person name="Thoen E."/>
            <person name="Andreopoulos B."/>
            <person name="Lu D."/>
            <person name="Skrede I."/>
            <person name="Drula E."/>
            <person name="Henrissat B."/>
            <person name="Morin E."/>
            <person name="Kohler A."/>
            <person name="Barry K."/>
            <person name="LaButti K."/>
            <person name="Morin E."/>
            <person name="Salamov A."/>
            <person name="Lipzen A."/>
            <person name="Mereny Z."/>
            <person name="Hegedus B."/>
            <person name="Baldrian P."/>
            <person name="Stursova M."/>
            <person name="Weitz H."/>
            <person name="Taylor A."/>
            <person name="Grigoriev I.V."/>
            <person name="Nagy L.G."/>
            <person name="Martin F."/>
            <person name="Kauserud H."/>
        </authorList>
    </citation>
    <scope>NUCLEOTIDE SEQUENCE</scope>
    <source>
        <strain evidence="2">CBHHK182m</strain>
    </source>
</reference>
<evidence type="ECO:0000256" key="1">
    <source>
        <dbReference type="SAM" id="MobiDB-lite"/>
    </source>
</evidence>
<dbReference type="EMBL" id="JARKIB010000070">
    <property type="protein sequence ID" value="KAJ7749126.1"/>
    <property type="molecule type" value="Genomic_DNA"/>
</dbReference>
<feature type="region of interest" description="Disordered" evidence="1">
    <location>
        <begin position="117"/>
        <end position="184"/>
    </location>
</feature>
<dbReference type="Proteomes" id="UP001215598">
    <property type="component" value="Unassembled WGS sequence"/>
</dbReference>
<feature type="region of interest" description="Disordered" evidence="1">
    <location>
        <begin position="70"/>
        <end position="104"/>
    </location>
</feature>